<name>A0ABN9QEN6_9DINO</name>
<evidence type="ECO:0008006" key="3">
    <source>
        <dbReference type="Google" id="ProtNLM"/>
    </source>
</evidence>
<organism evidence="1 2">
    <name type="scientific">Prorocentrum cordatum</name>
    <dbReference type="NCBI Taxonomy" id="2364126"/>
    <lineage>
        <taxon>Eukaryota</taxon>
        <taxon>Sar</taxon>
        <taxon>Alveolata</taxon>
        <taxon>Dinophyceae</taxon>
        <taxon>Prorocentrales</taxon>
        <taxon>Prorocentraceae</taxon>
        <taxon>Prorocentrum</taxon>
    </lineage>
</organism>
<keyword evidence="2" id="KW-1185">Reference proteome</keyword>
<reference evidence="1" key="1">
    <citation type="submission" date="2023-10" db="EMBL/GenBank/DDBJ databases">
        <authorList>
            <person name="Chen Y."/>
            <person name="Shah S."/>
            <person name="Dougan E. K."/>
            <person name="Thang M."/>
            <person name="Chan C."/>
        </authorList>
    </citation>
    <scope>NUCLEOTIDE SEQUENCE [LARGE SCALE GENOMIC DNA]</scope>
</reference>
<gene>
    <name evidence="1" type="ORF">PCOR1329_LOCUS11221</name>
</gene>
<protein>
    <recommendedName>
        <fullName evidence="3">Sugar phosphate transporter domain-containing protein</fullName>
    </recommendedName>
</protein>
<evidence type="ECO:0000313" key="2">
    <source>
        <dbReference type="Proteomes" id="UP001189429"/>
    </source>
</evidence>
<accession>A0ABN9QEN6</accession>
<dbReference type="EMBL" id="CAUYUJ010003224">
    <property type="protein sequence ID" value="CAK0804406.1"/>
    <property type="molecule type" value="Genomic_DNA"/>
</dbReference>
<dbReference type="Proteomes" id="UP001189429">
    <property type="component" value="Unassembled WGS sequence"/>
</dbReference>
<sequence length="177" mass="18622">MLLVGWASHGRSPSERFLPSSLLLVQLGVSAVLALGLSSAELGLAGALLGLHPWSVARCMPVAALFFVSKTCTVAALAHVDAGTVKLSTQLILPCTAFLSVWMIPGCRYSREQWLSIATICAATLAFDTVQAEAEGAAAASPERCSTGSGRSASPACACARRWYWRTPWARWPASGS</sequence>
<comment type="caution">
    <text evidence="1">The sequence shown here is derived from an EMBL/GenBank/DDBJ whole genome shotgun (WGS) entry which is preliminary data.</text>
</comment>
<proteinExistence type="predicted"/>
<evidence type="ECO:0000313" key="1">
    <source>
        <dbReference type="EMBL" id="CAK0804406.1"/>
    </source>
</evidence>